<dbReference type="Gene3D" id="3.40.50.2000">
    <property type="entry name" value="Glycogen Phosphorylase B"/>
    <property type="match status" value="2"/>
</dbReference>
<feature type="domain" description="Glycosyltransferase subfamily 4-like N-terminal" evidence="3">
    <location>
        <begin position="8"/>
        <end position="149"/>
    </location>
</feature>
<organism evidence="4 5">
    <name type="scientific">Avibacterium avium</name>
    <name type="common">Pasteurella avium</name>
    <dbReference type="NCBI Taxonomy" id="751"/>
    <lineage>
        <taxon>Bacteria</taxon>
        <taxon>Pseudomonadati</taxon>
        <taxon>Pseudomonadota</taxon>
        <taxon>Gammaproteobacteria</taxon>
        <taxon>Pasteurellales</taxon>
        <taxon>Pasteurellaceae</taxon>
        <taxon>Avibacterium</taxon>
    </lineage>
</organism>
<dbReference type="EMBL" id="UGSP01000001">
    <property type="protein sequence ID" value="SUB23865.1"/>
    <property type="molecule type" value="Genomic_DNA"/>
</dbReference>
<reference evidence="4 5" key="1">
    <citation type="submission" date="2018-06" db="EMBL/GenBank/DDBJ databases">
        <authorList>
            <consortium name="Pathogen Informatics"/>
            <person name="Doyle S."/>
        </authorList>
    </citation>
    <scope>NUCLEOTIDE SEQUENCE [LARGE SCALE GENOMIC DNA]</scope>
    <source>
        <strain evidence="5">NCTC 11297</strain>
    </source>
</reference>
<protein>
    <submittedName>
        <fullName evidence="4">Lipopolysaccharide core biosynthesis protein rfaG</fullName>
        <ecNumber evidence="4">2.4.-.-</ecNumber>
    </submittedName>
</protein>
<dbReference type="PANTHER" id="PTHR46401:SF2">
    <property type="entry name" value="GLYCOSYLTRANSFERASE WBBK-RELATED"/>
    <property type="match status" value="1"/>
</dbReference>
<sequence length="369" mass="42509">MIYKFNMNNIDILKNLGYQVDVACNFGKENPIKKEEIEKFKSILRNKGINIYETNCPRNIYSIWKILKTYFQLKSLIEKANYDLIHTQSPIGGVICRLAARKIRRKGMKLIYTAHGFHFYKGSSIINWLVFYPIEKLCSKFTDLIITINKEDFKLVKEKFLHTKVKYIPGIGIDIEKFKDGLGLNNKKRKLDSLNIPEDKYIILSIGELNRNKNHTSVIQAISKSKNKSNICYLIAGNGLLNKELSELANSLGVNLLLLNYRNDIIDLLSIADLFIHPSYREGLPVSVMEAIAAKRIVLASNIRGNVDLVDKACLFEPSNIENLSRLIDKSIEGIFNFTIDNNYNNLQNFDCHKINQEMKKIYENINYL</sequence>
<dbReference type="InterPro" id="IPR028098">
    <property type="entry name" value="Glyco_trans_4-like_N"/>
</dbReference>
<dbReference type="GO" id="GO:0016757">
    <property type="term" value="F:glycosyltransferase activity"/>
    <property type="evidence" value="ECO:0007669"/>
    <property type="project" value="UniProtKB-KW"/>
</dbReference>
<dbReference type="AlphaFoldDB" id="A0A379AR66"/>
<proteinExistence type="predicted"/>
<dbReference type="Proteomes" id="UP000255098">
    <property type="component" value="Unassembled WGS sequence"/>
</dbReference>
<dbReference type="Pfam" id="PF00534">
    <property type="entry name" value="Glycos_transf_1"/>
    <property type="match status" value="1"/>
</dbReference>
<accession>A0A379AR66</accession>
<dbReference type="PANTHER" id="PTHR46401">
    <property type="entry name" value="GLYCOSYLTRANSFERASE WBBK-RELATED"/>
    <property type="match status" value="1"/>
</dbReference>
<evidence type="ECO:0000259" key="3">
    <source>
        <dbReference type="Pfam" id="PF13477"/>
    </source>
</evidence>
<feature type="domain" description="Glycosyl transferase family 1" evidence="2">
    <location>
        <begin position="188"/>
        <end position="333"/>
    </location>
</feature>
<dbReference type="InterPro" id="IPR001296">
    <property type="entry name" value="Glyco_trans_1"/>
</dbReference>
<name>A0A379AR66_AVIAV</name>
<evidence type="ECO:0000313" key="4">
    <source>
        <dbReference type="EMBL" id="SUB23865.1"/>
    </source>
</evidence>
<keyword evidence="1 4" id="KW-0808">Transferase</keyword>
<evidence type="ECO:0000256" key="1">
    <source>
        <dbReference type="ARBA" id="ARBA00022679"/>
    </source>
</evidence>
<dbReference type="EC" id="2.4.-.-" evidence="4"/>
<dbReference type="Pfam" id="PF13477">
    <property type="entry name" value="Glyco_trans_4_2"/>
    <property type="match status" value="1"/>
</dbReference>
<keyword evidence="5" id="KW-1185">Reference proteome</keyword>
<gene>
    <name evidence="4" type="primary">rfaG</name>
    <name evidence="4" type="ORF">NCTC11297_00880</name>
</gene>
<evidence type="ECO:0000259" key="2">
    <source>
        <dbReference type="Pfam" id="PF00534"/>
    </source>
</evidence>
<dbReference type="SUPFAM" id="SSF53756">
    <property type="entry name" value="UDP-Glycosyltransferase/glycogen phosphorylase"/>
    <property type="match status" value="1"/>
</dbReference>
<keyword evidence="4" id="KW-0328">Glycosyltransferase</keyword>
<evidence type="ECO:0000313" key="5">
    <source>
        <dbReference type="Proteomes" id="UP000255098"/>
    </source>
</evidence>
<dbReference type="GO" id="GO:0009103">
    <property type="term" value="P:lipopolysaccharide biosynthetic process"/>
    <property type="evidence" value="ECO:0007669"/>
    <property type="project" value="TreeGrafter"/>
</dbReference>